<evidence type="ECO:0000256" key="4">
    <source>
        <dbReference type="ARBA" id="ARBA00023136"/>
    </source>
</evidence>
<keyword evidence="3 5" id="KW-1133">Transmembrane helix</keyword>
<dbReference type="NCBIfam" id="NF037968">
    <property type="entry name" value="SemiSWEET_2"/>
    <property type="match status" value="1"/>
</dbReference>
<dbReference type="GO" id="GO:0051119">
    <property type="term" value="F:sugar transmembrane transporter activity"/>
    <property type="evidence" value="ECO:0007669"/>
    <property type="project" value="InterPro"/>
</dbReference>
<sequence length="99" mass="10575">MDAANIVGTLATVCSTTSFVPQAWKVIRTRDTSAISKRMYAITVTGFSLWLAYGLVLGQWPLIVTNGICLALSAFIFLMKVLPQPQKEAVASALDPTGG</sequence>
<accession>A0A6J4I9C7</accession>
<dbReference type="AlphaFoldDB" id="A0A6J4I9C7"/>
<dbReference type="InterPro" id="IPR006603">
    <property type="entry name" value="PQ-loop_rpt"/>
</dbReference>
<evidence type="ECO:0000256" key="3">
    <source>
        <dbReference type="ARBA" id="ARBA00022989"/>
    </source>
</evidence>
<organism evidence="6">
    <name type="scientific">uncultured Acetobacteraceae bacterium</name>
    <dbReference type="NCBI Taxonomy" id="169975"/>
    <lineage>
        <taxon>Bacteria</taxon>
        <taxon>Pseudomonadati</taxon>
        <taxon>Pseudomonadota</taxon>
        <taxon>Alphaproteobacteria</taxon>
        <taxon>Acetobacterales</taxon>
        <taxon>Acetobacteraceae</taxon>
        <taxon>environmental samples</taxon>
    </lineage>
</organism>
<feature type="transmembrane region" description="Helical" evidence="5">
    <location>
        <begin position="62"/>
        <end position="82"/>
    </location>
</feature>
<evidence type="ECO:0000313" key="6">
    <source>
        <dbReference type="EMBL" id="CAA9244470.1"/>
    </source>
</evidence>
<name>A0A6J4I9C7_9PROT</name>
<proteinExistence type="predicted"/>
<dbReference type="Gene3D" id="1.20.1280.290">
    <property type="match status" value="1"/>
</dbReference>
<keyword evidence="4 5" id="KW-0472">Membrane</keyword>
<dbReference type="EMBL" id="CADCTG010000150">
    <property type="protein sequence ID" value="CAA9244470.1"/>
    <property type="molecule type" value="Genomic_DNA"/>
</dbReference>
<evidence type="ECO:0000256" key="1">
    <source>
        <dbReference type="ARBA" id="ARBA00004141"/>
    </source>
</evidence>
<dbReference type="InterPro" id="IPR047662">
    <property type="entry name" value="SemiSWEET"/>
</dbReference>
<gene>
    <name evidence="6" type="ORF">AVDCRST_MAG08-1794</name>
</gene>
<reference evidence="6" key="1">
    <citation type="submission" date="2020-02" db="EMBL/GenBank/DDBJ databases">
        <authorList>
            <person name="Meier V. D."/>
        </authorList>
    </citation>
    <scope>NUCLEOTIDE SEQUENCE</scope>
    <source>
        <strain evidence="6">AVDCRST_MAG08</strain>
    </source>
</reference>
<evidence type="ECO:0000256" key="5">
    <source>
        <dbReference type="SAM" id="Phobius"/>
    </source>
</evidence>
<comment type="subcellular location">
    <subcellularLocation>
        <location evidence="1">Membrane</location>
        <topology evidence="1">Multi-pass membrane protein</topology>
    </subcellularLocation>
</comment>
<evidence type="ECO:0008006" key="7">
    <source>
        <dbReference type="Google" id="ProtNLM"/>
    </source>
</evidence>
<keyword evidence="2 5" id="KW-0812">Transmembrane</keyword>
<evidence type="ECO:0000256" key="2">
    <source>
        <dbReference type="ARBA" id="ARBA00022692"/>
    </source>
</evidence>
<feature type="transmembrane region" description="Helical" evidence="5">
    <location>
        <begin position="39"/>
        <end position="56"/>
    </location>
</feature>
<protein>
    <recommendedName>
        <fullName evidence="7">MtN3 and saliva related transmembrane protein</fullName>
    </recommendedName>
</protein>
<dbReference type="GO" id="GO:0016020">
    <property type="term" value="C:membrane"/>
    <property type="evidence" value="ECO:0007669"/>
    <property type="project" value="UniProtKB-SubCell"/>
</dbReference>
<dbReference type="Pfam" id="PF04193">
    <property type="entry name" value="PQ-loop"/>
    <property type="match status" value="1"/>
</dbReference>